<comment type="caution">
    <text evidence="1">The sequence shown here is derived from an EMBL/GenBank/DDBJ whole genome shotgun (WGS) entry which is preliminary data.</text>
</comment>
<organism evidence="1 2">
    <name type="scientific">Winogradskyella pulchriflava</name>
    <dbReference type="NCBI Taxonomy" id="1110688"/>
    <lineage>
        <taxon>Bacteria</taxon>
        <taxon>Pseudomonadati</taxon>
        <taxon>Bacteroidota</taxon>
        <taxon>Flavobacteriia</taxon>
        <taxon>Flavobacteriales</taxon>
        <taxon>Flavobacteriaceae</taxon>
        <taxon>Winogradskyella</taxon>
    </lineage>
</organism>
<dbReference type="PROSITE" id="PS51257">
    <property type="entry name" value="PROKAR_LIPOPROTEIN"/>
    <property type="match status" value="1"/>
</dbReference>
<evidence type="ECO:0000313" key="2">
    <source>
        <dbReference type="Proteomes" id="UP001589832"/>
    </source>
</evidence>
<proteinExistence type="predicted"/>
<gene>
    <name evidence="1" type="ORF">ACFFGA_06240</name>
</gene>
<dbReference type="Proteomes" id="UP001589832">
    <property type="component" value="Unassembled WGS sequence"/>
</dbReference>
<sequence length="236" mass="26385">MKIGKLSLGLVLGIFLFVSCSKEEDDLISQNCEIDCTQIIGKIMTDNGTVPISDVKLTVKWDNIPYLGSGTIRNKATTRTDSEGNFNLNFFIRDDEIEAGGFRIEYELNENEYLSSHLNRITIFQIARDTTLNINYNIPKKAFLNLSLLNLSDIQSGNHLATDFSYESPSGFDQSITGQVIGWSNESEQNNLIEVAGNVPVELRIRRTINGVSTSEFETLFLEAGTTSDYTIDFNN</sequence>
<name>A0ABV6Q787_9FLAO</name>
<protein>
    <recommendedName>
        <fullName evidence="3">Carboxypeptidase regulatory-like domain-containing protein</fullName>
    </recommendedName>
</protein>
<evidence type="ECO:0008006" key="3">
    <source>
        <dbReference type="Google" id="ProtNLM"/>
    </source>
</evidence>
<keyword evidence="2" id="KW-1185">Reference proteome</keyword>
<accession>A0ABV6Q787</accession>
<dbReference type="EMBL" id="JBHLTQ010000003">
    <property type="protein sequence ID" value="MFC0604144.1"/>
    <property type="molecule type" value="Genomic_DNA"/>
</dbReference>
<reference evidence="1 2" key="1">
    <citation type="submission" date="2024-09" db="EMBL/GenBank/DDBJ databases">
        <authorList>
            <person name="Sun Q."/>
            <person name="Mori K."/>
        </authorList>
    </citation>
    <scope>NUCLEOTIDE SEQUENCE [LARGE SCALE GENOMIC DNA]</scope>
    <source>
        <strain evidence="1 2">NCAIM B.02481</strain>
    </source>
</reference>
<evidence type="ECO:0000313" key="1">
    <source>
        <dbReference type="EMBL" id="MFC0604144.1"/>
    </source>
</evidence>
<dbReference type="RefSeq" id="WP_386061262.1">
    <property type="nucleotide sequence ID" value="NZ_JBHLTQ010000003.1"/>
</dbReference>